<keyword evidence="10" id="KW-1185">Reference proteome</keyword>
<feature type="transmembrane region" description="Helical" evidence="7">
    <location>
        <begin position="408"/>
        <end position="428"/>
    </location>
</feature>
<keyword evidence="3" id="KW-0813">Transport</keyword>
<evidence type="ECO:0000256" key="1">
    <source>
        <dbReference type="ARBA" id="ARBA00004141"/>
    </source>
</evidence>
<dbReference type="InterPro" id="IPR001958">
    <property type="entry name" value="Tet-R_TetA/multi-R_MdtG-like"/>
</dbReference>
<feature type="transmembrane region" description="Helical" evidence="7">
    <location>
        <begin position="162"/>
        <end position="184"/>
    </location>
</feature>
<keyword evidence="6 7" id="KW-0472">Membrane</keyword>
<evidence type="ECO:0000256" key="3">
    <source>
        <dbReference type="ARBA" id="ARBA00022448"/>
    </source>
</evidence>
<dbReference type="AlphaFoldDB" id="A0A2G4SH47"/>
<keyword evidence="5 7" id="KW-1133">Transmembrane helix</keyword>
<sequence>MLSFTDFRSSRLCVLLTVSLSVFTDITTYSTIIPMMPFIVDAIDQGMTPDVTASNLYQSLSTSITDSVSRKSSTLLIMFSVGTIVGSVIFGYLGDKVNHRRPLLMFSVFWLVLSTVLFMFGNVLWMLQLARLIQGLSNSCIWIMGMCLIVDTFPTNKVGKQAGIIVAAHSFGFLIGPPVGALFQTTGYKAPLILCMALNVPAFIMQLLLIEHKKNAPECAGSGRLDDISELTFSTVDSERSMHVDQEHSIKTEKEQRMTYLKLFQQNRLLNATLMALLQGFVTAGLENSLTIRLASEWKYTSGQIGLIFIARVIPTFISAPFAGIIADRYGSKVVVCPFWLLSAAAIVLIGIPSKSTIGGIVPLVVLIATLGFSMVAAMTPVQSEIACIVRSHNEDGKGDNGMSRSYGLFNIAYAVGGIIGPLTSGYLYSVIGFFWLCVIMGCTLLLFAPYVFISIGGRRVNVS</sequence>
<dbReference type="EMBL" id="KZ303868">
    <property type="protein sequence ID" value="PHZ08081.1"/>
    <property type="molecule type" value="Genomic_DNA"/>
</dbReference>
<accession>A0A2G4SH47</accession>
<evidence type="ECO:0000313" key="10">
    <source>
        <dbReference type="Proteomes" id="UP000242254"/>
    </source>
</evidence>
<dbReference type="InterPro" id="IPR036259">
    <property type="entry name" value="MFS_trans_sf"/>
</dbReference>
<feature type="transmembrane region" description="Helical" evidence="7">
    <location>
        <begin position="75"/>
        <end position="94"/>
    </location>
</feature>
<evidence type="ECO:0000256" key="7">
    <source>
        <dbReference type="SAM" id="Phobius"/>
    </source>
</evidence>
<dbReference type="GO" id="GO:0016020">
    <property type="term" value="C:membrane"/>
    <property type="evidence" value="ECO:0007669"/>
    <property type="project" value="UniProtKB-SubCell"/>
</dbReference>
<dbReference type="PANTHER" id="PTHR23506:SF23">
    <property type="entry name" value="GH10249P"/>
    <property type="match status" value="1"/>
</dbReference>
<protein>
    <submittedName>
        <fullName evidence="9">MFS general substrate transporter</fullName>
    </submittedName>
</protein>
<organism evidence="9 10">
    <name type="scientific">Rhizopus microsporus ATCC 52813</name>
    <dbReference type="NCBI Taxonomy" id="1340429"/>
    <lineage>
        <taxon>Eukaryota</taxon>
        <taxon>Fungi</taxon>
        <taxon>Fungi incertae sedis</taxon>
        <taxon>Mucoromycota</taxon>
        <taxon>Mucoromycotina</taxon>
        <taxon>Mucoromycetes</taxon>
        <taxon>Mucorales</taxon>
        <taxon>Mucorineae</taxon>
        <taxon>Rhizopodaceae</taxon>
        <taxon>Rhizopus</taxon>
    </lineage>
</organism>
<comment type="subcellular location">
    <subcellularLocation>
        <location evidence="1">Membrane</location>
        <topology evidence="1">Multi-pass membrane protein</topology>
    </subcellularLocation>
</comment>
<comment type="similarity">
    <text evidence="2">Belongs to the major facilitator superfamily. Vesicular transporter family.</text>
</comment>
<dbReference type="GO" id="GO:0022857">
    <property type="term" value="F:transmembrane transporter activity"/>
    <property type="evidence" value="ECO:0007669"/>
    <property type="project" value="InterPro"/>
</dbReference>
<dbReference type="InterPro" id="IPR050930">
    <property type="entry name" value="MFS_Vesicular_Transporter"/>
</dbReference>
<dbReference type="InterPro" id="IPR011701">
    <property type="entry name" value="MFS"/>
</dbReference>
<evidence type="ECO:0000313" key="9">
    <source>
        <dbReference type="EMBL" id="PHZ08081.1"/>
    </source>
</evidence>
<evidence type="ECO:0000256" key="5">
    <source>
        <dbReference type="ARBA" id="ARBA00022989"/>
    </source>
</evidence>
<evidence type="ECO:0000256" key="2">
    <source>
        <dbReference type="ARBA" id="ARBA00006829"/>
    </source>
</evidence>
<dbReference type="Pfam" id="PF12832">
    <property type="entry name" value="MFS_1_like"/>
    <property type="match status" value="1"/>
</dbReference>
<gene>
    <name evidence="9" type="ORF">RHIMIDRAFT_270519</name>
</gene>
<feature type="domain" description="Major facilitator superfamily (MFS) profile" evidence="8">
    <location>
        <begin position="30"/>
        <end position="460"/>
    </location>
</feature>
<dbReference type="SUPFAM" id="SSF103473">
    <property type="entry name" value="MFS general substrate transporter"/>
    <property type="match status" value="1"/>
</dbReference>
<feature type="transmembrane region" description="Helical" evidence="7">
    <location>
        <begin position="434"/>
        <end position="454"/>
    </location>
</feature>
<dbReference type="InterPro" id="IPR020846">
    <property type="entry name" value="MFS_dom"/>
</dbReference>
<feature type="transmembrane region" description="Helical" evidence="7">
    <location>
        <begin position="269"/>
        <end position="286"/>
    </location>
</feature>
<dbReference type="GeneID" id="35443182"/>
<name>A0A2G4SH47_RHIZD</name>
<feature type="transmembrane region" description="Helical" evidence="7">
    <location>
        <begin position="190"/>
        <end position="210"/>
    </location>
</feature>
<feature type="transmembrane region" description="Helical" evidence="7">
    <location>
        <begin position="306"/>
        <end position="327"/>
    </location>
</feature>
<dbReference type="CDD" id="cd17325">
    <property type="entry name" value="MFS_MdtG_SLC18_like"/>
    <property type="match status" value="1"/>
</dbReference>
<dbReference type="PROSITE" id="PS50850">
    <property type="entry name" value="MFS"/>
    <property type="match status" value="1"/>
</dbReference>
<dbReference type="InterPro" id="IPR024989">
    <property type="entry name" value="MFS_assoc_dom"/>
</dbReference>
<evidence type="ECO:0000256" key="6">
    <source>
        <dbReference type="ARBA" id="ARBA00023136"/>
    </source>
</evidence>
<evidence type="ECO:0000256" key="4">
    <source>
        <dbReference type="ARBA" id="ARBA00022692"/>
    </source>
</evidence>
<feature type="transmembrane region" description="Helical" evidence="7">
    <location>
        <begin position="334"/>
        <end position="352"/>
    </location>
</feature>
<dbReference type="PRINTS" id="PR01035">
    <property type="entry name" value="TCRTETA"/>
</dbReference>
<dbReference type="RefSeq" id="XP_023461789.1">
    <property type="nucleotide sequence ID" value="XM_023612193.1"/>
</dbReference>
<feature type="transmembrane region" description="Helical" evidence="7">
    <location>
        <begin position="103"/>
        <end position="126"/>
    </location>
</feature>
<keyword evidence="4 7" id="KW-0812">Transmembrane</keyword>
<dbReference type="Gene3D" id="1.20.1250.20">
    <property type="entry name" value="MFS general substrate transporter like domains"/>
    <property type="match status" value="2"/>
</dbReference>
<dbReference type="Proteomes" id="UP000242254">
    <property type="component" value="Unassembled WGS sequence"/>
</dbReference>
<dbReference type="Pfam" id="PF07690">
    <property type="entry name" value="MFS_1"/>
    <property type="match status" value="1"/>
</dbReference>
<evidence type="ECO:0000259" key="8">
    <source>
        <dbReference type="PROSITE" id="PS50850"/>
    </source>
</evidence>
<dbReference type="PANTHER" id="PTHR23506">
    <property type="entry name" value="GH10249P"/>
    <property type="match status" value="1"/>
</dbReference>
<feature type="transmembrane region" description="Helical" evidence="7">
    <location>
        <begin position="358"/>
        <end position="382"/>
    </location>
</feature>
<reference evidence="9 10" key="1">
    <citation type="journal article" date="2016" name="Proc. Natl. Acad. Sci. U.S.A.">
        <title>Lipid metabolic changes in an early divergent fungus govern the establishment of a mutualistic symbiosis with endobacteria.</title>
        <authorList>
            <person name="Lastovetsky O.A."/>
            <person name="Gaspar M.L."/>
            <person name="Mondo S.J."/>
            <person name="LaButti K.M."/>
            <person name="Sandor L."/>
            <person name="Grigoriev I.V."/>
            <person name="Henry S.A."/>
            <person name="Pawlowska T.E."/>
        </authorList>
    </citation>
    <scope>NUCLEOTIDE SEQUENCE [LARGE SCALE GENOMIC DNA]</scope>
    <source>
        <strain evidence="9 10">ATCC 52813</strain>
    </source>
</reference>
<dbReference type="STRING" id="1340429.A0A2G4SH47"/>
<proteinExistence type="inferred from homology"/>
<feature type="transmembrane region" description="Helical" evidence="7">
    <location>
        <begin position="132"/>
        <end position="150"/>
    </location>
</feature>